<evidence type="ECO:0000313" key="1">
    <source>
        <dbReference type="EMBL" id="SNR67161.1"/>
    </source>
</evidence>
<dbReference type="RefSeq" id="WP_089382318.1">
    <property type="nucleotide sequence ID" value="NZ_FZNT01000008.1"/>
</dbReference>
<evidence type="ECO:0000313" key="2">
    <source>
        <dbReference type="Proteomes" id="UP000198384"/>
    </source>
</evidence>
<name>A0A238Y8U3_9FLAO</name>
<dbReference type="OrthoDB" id="1437099at2"/>
<gene>
    <name evidence="1" type="ORF">SAMN06265371_108113</name>
</gene>
<dbReference type="EMBL" id="FZNT01000008">
    <property type="protein sequence ID" value="SNR67161.1"/>
    <property type="molecule type" value="Genomic_DNA"/>
</dbReference>
<proteinExistence type="predicted"/>
<reference evidence="1 2" key="1">
    <citation type="submission" date="2017-06" db="EMBL/GenBank/DDBJ databases">
        <authorList>
            <person name="Kim H.J."/>
            <person name="Triplett B.A."/>
        </authorList>
    </citation>
    <scope>NUCLEOTIDE SEQUENCE [LARGE SCALE GENOMIC DNA]</scope>
    <source>
        <strain evidence="1 2">DSM 29150</strain>
    </source>
</reference>
<sequence length="258" mass="29569">MKKIFTLLFICTLYYGFSQQIRTQDSVANKGTFWEKHSKPSFENTYTNHFKQFLNSSLIASADVSKSRKTIILQFNLDKNNKIINLRTNSKNKKLNNSIINAFLLFSLEELNLPEKSVLNNYALQIISRENNKPVLKCSSILIYTTPAIFDGCKNSNKNYSTLMKCNNRKVSEFISSNFDSSLAKRAGLSGTISIYAKFVINKDTKRFTDIKVKAPNDALKFETKRILYNFPEIIKHGYLMGKPANINYSLPIKQAIR</sequence>
<accession>A0A238Y8U3</accession>
<dbReference type="Proteomes" id="UP000198384">
    <property type="component" value="Unassembled WGS sequence"/>
</dbReference>
<evidence type="ECO:0008006" key="3">
    <source>
        <dbReference type="Google" id="ProtNLM"/>
    </source>
</evidence>
<organism evidence="1 2">
    <name type="scientific">Lutibacter agarilyticus</name>
    <dbReference type="NCBI Taxonomy" id="1109740"/>
    <lineage>
        <taxon>Bacteria</taxon>
        <taxon>Pseudomonadati</taxon>
        <taxon>Bacteroidota</taxon>
        <taxon>Flavobacteriia</taxon>
        <taxon>Flavobacteriales</taxon>
        <taxon>Flavobacteriaceae</taxon>
        <taxon>Lutibacter</taxon>
    </lineage>
</organism>
<keyword evidence="2" id="KW-1185">Reference proteome</keyword>
<protein>
    <recommendedName>
        <fullName evidence="3">TonB protein C-terminal</fullName>
    </recommendedName>
</protein>
<dbReference type="AlphaFoldDB" id="A0A238Y8U3"/>